<keyword evidence="2" id="KW-1185">Reference proteome</keyword>
<dbReference type="AlphaFoldDB" id="A0A3N4HRF7"/>
<gene>
    <name evidence="1" type="ORF">BJ508DRAFT_312673</name>
</gene>
<sequence>MYSQNPELAGPDTRRKHSDCNGDYVQGRRVYSTWYVIEALFHYDYTREAFARMSLREDLAMEVRKQREREDVTSKDQQYIPIEPQFRARAEFGKYIPTSTTYSIIGIRYPNNPVVTNASMCLSIPEEPWDLQYDPDAKEASTRAILLSGMKKVDEVAYV</sequence>
<reference evidence="1 2" key="1">
    <citation type="journal article" date="2018" name="Nat. Ecol. Evol.">
        <title>Pezizomycetes genomes reveal the molecular basis of ectomycorrhizal truffle lifestyle.</title>
        <authorList>
            <person name="Murat C."/>
            <person name="Payen T."/>
            <person name="Noel B."/>
            <person name="Kuo A."/>
            <person name="Morin E."/>
            <person name="Chen J."/>
            <person name="Kohler A."/>
            <person name="Krizsan K."/>
            <person name="Balestrini R."/>
            <person name="Da Silva C."/>
            <person name="Montanini B."/>
            <person name="Hainaut M."/>
            <person name="Levati E."/>
            <person name="Barry K.W."/>
            <person name="Belfiori B."/>
            <person name="Cichocki N."/>
            <person name="Clum A."/>
            <person name="Dockter R.B."/>
            <person name="Fauchery L."/>
            <person name="Guy J."/>
            <person name="Iotti M."/>
            <person name="Le Tacon F."/>
            <person name="Lindquist E.A."/>
            <person name="Lipzen A."/>
            <person name="Malagnac F."/>
            <person name="Mello A."/>
            <person name="Molinier V."/>
            <person name="Miyauchi S."/>
            <person name="Poulain J."/>
            <person name="Riccioni C."/>
            <person name="Rubini A."/>
            <person name="Sitrit Y."/>
            <person name="Splivallo R."/>
            <person name="Traeger S."/>
            <person name="Wang M."/>
            <person name="Zifcakova L."/>
            <person name="Wipf D."/>
            <person name="Zambonelli A."/>
            <person name="Paolocci F."/>
            <person name="Nowrousian M."/>
            <person name="Ottonello S."/>
            <person name="Baldrian P."/>
            <person name="Spatafora J.W."/>
            <person name="Henrissat B."/>
            <person name="Nagy L.G."/>
            <person name="Aury J.M."/>
            <person name="Wincker P."/>
            <person name="Grigoriev I.V."/>
            <person name="Bonfante P."/>
            <person name="Martin F.M."/>
        </authorList>
    </citation>
    <scope>NUCLEOTIDE SEQUENCE [LARGE SCALE GENOMIC DNA]</scope>
    <source>
        <strain evidence="1 2">RN42</strain>
    </source>
</reference>
<accession>A0A3N4HRF7</accession>
<proteinExistence type="predicted"/>
<evidence type="ECO:0000313" key="2">
    <source>
        <dbReference type="Proteomes" id="UP000275078"/>
    </source>
</evidence>
<dbReference type="Proteomes" id="UP000275078">
    <property type="component" value="Unassembled WGS sequence"/>
</dbReference>
<organism evidence="1 2">
    <name type="scientific">Ascobolus immersus RN42</name>
    <dbReference type="NCBI Taxonomy" id="1160509"/>
    <lineage>
        <taxon>Eukaryota</taxon>
        <taxon>Fungi</taxon>
        <taxon>Dikarya</taxon>
        <taxon>Ascomycota</taxon>
        <taxon>Pezizomycotina</taxon>
        <taxon>Pezizomycetes</taxon>
        <taxon>Pezizales</taxon>
        <taxon>Ascobolaceae</taxon>
        <taxon>Ascobolus</taxon>
    </lineage>
</organism>
<evidence type="ECO:0000313" key="1">
    <source>
        <dbReference type="EMBL" id="RPA74631.1"/>
    </source>
</evidence>
<protein>
    <submittedName>
        <fullName evidence="1">Uncharacterized protein</fullName>
    </submittedName>
</protein>
<dbReference type="EMBL" id="ML119784">
    <property type="protein sequence ID" value="RPA74631.1"/>
    <property type="molecule type" value="Genomic_DNA"/>
</dbReference>
<name>A0A3N4HRF7_ASCIM</name>